<dbReference type="GO" id="GO:0003677">
    <property type="term" value="F:DNA binding"/>
    <property type="evidence" value="ECO:0007669"/>
    <property type="project" value="InterPro"/>
</dbReference>
<dbReference type="InterPro" id="IPR003735">
    <property type="entry name" value="Metal_Tscrpt_repr"/>
</dbReference>
<sequence>MLVIDSQDGKFKRVITRMRRIEGQARGIAKMLEEERYCVDCPPSAPMAQI</sequence>
<evidence type="ECO:0000313" key="2">
    <source>
        <dbReference type="EMBL" id="AKQ41581.2"/>
    </source>
</evidence>
<dbReference type="STRING" id="1648404.CP97_05380"/>
<dbReference type="InterPro" id="IPR038390">
    <property type="entry name" value="Metal_Tscrpt_repr_sf"/>
</dbReference>
<dbReference type="KEGG" id="ery:CP97_05380"/>
<comment type="similarity">
    <text evidence="1">Belongs to the FrmR/RcnR family.</text>
</comment>
<accession>A0A0H4VFH3</accession>
<gene>
    <name evidence="2" type="ORF">CP97_05380</name>
</gene>
<protein>
    <submittedName>
        <fullName evidence="2">Uncharacterized protein</fullName>
    </submittedName>
</protein>
<organism evidence="2 3">
    <name type="scientific">Aurantiacibacter atlanticus</name>
    <dbReference type="NCBI Taxonomy" id="1648404"/>
    <lineage>
        <taxon>Bacteria</taxon>
        <taxon>Pseudomonadati</taxon>
        <taxon>Pseudomonadota</taxon>
        <taxon>Alphaproteobacteria</taxon>
        <taxon>Sphingomonadales</taxon>
        <taxon>Erythrobacteraceae</taxon>
        <taxon>Aurantiacibacter</taxon>
    </lineage>
</organism>
<dbReference type="OrthoDB" id="9811244at2"/>
<reference evidence="3" key="2">
    <citation type="submission" date="2015-04" db="EMBL/GenBank/DDBJ databases">
        <title>The complete genome sequence of Erythrobacter sp. s21-N3.</title>
        <authorList>
            <person name="Zhuang L."/>
            <person name="Liu Y."/>
            <person name="Shao Z."/>
        </authorList>
    </citation>
    <scope>NUCLEOTIDE SEQUENCE [LARGE SCALE GENOMIC DNA]</scope>
    <source>
        <strain evidence="3">s21-N3</strain>
    </source>
</reference>
<dbReference type="GO" id="GO:0045892">
    <property type="term" value="P:negative regulation of DNA-templated transcription"/>
    <property type="evidence" value="ECO:0007669"/>
    <property type="project" value="UniProtKB-ARBA"/>
</dbReference>
<dbReference type="EMBL" id="CP011310">
    <property type="protein sequence ID" value="AKQ41581.2"/>
    <property type="molecule type" value="Genomic_DNA"/>
</dbReference>
<reference evidence="2 3" key="1">
    <citation type="journal article" date="2015" name="Int. J. Syst. Evol. Microbiol.">
        <title>Erythrobacter atlanticus sp. nov., a bacterium from ocean sediment able to degrade polycyclic aromatic hydrocarbons.</title>
        <authorList>
            <person name="Zhuang L."/>
            <person name="Liu Y."/>
            <person name="Wang L."/>
            <person name="Wang W."/>
            <person name="Shao Z."/>
        </authorList>
    </citation>
    <scope>NUCLEOTIDE SEQUENCE [LARGE SCALE GENOMIC DNA]</scope>
    <source>
        <strain evidence="3">s21-N3</strain>
    </source>
</reference>
<dbReference type="AlphaFoldDB" id="A0A0H4VFH3"/>
<evidence type="ECO:0000313" key="3">
    <source>
        <dbReference type="Proteomes" id="UP000059113"/>
    </source>
</evidence>
<dbReference type="GO" id="GO:0046872">
    <property type="term" value="F:metal ion binding"/>
    <property type="evidence" value="ECO:0007669"/>
    <property type="project" value="InterPro"/>
</dbReference>
<evidence type="ECO:0000256" key="1">
    <source>
        <dbReference type="ARBA" id="ARBA00005260"/>
    </source>
</evidence>
<dbReference type="Proteomes" id="UP000059113">
    <property type="component" value="Chromosome"/>
</dbReference>
<proteinExistence type="inferred from homology"/>
<keyword evidence="3" id="KW-1185">Reference proteome</keyword>
<dbReference type="Pfam" id="PF02583">
    <property type="entry name" value="Trns_repr_metal"/>
    <property type="match status" value="1"/>
</dbReference>
<name>A0A0H4VFH3_9SPHN</name>
<dbReference type="Gene3D" id="1.20.58.1000">
    <property type="entry name" value="Metal-sensitive repressor, helix protomer"/>
    <property type="match status" value="1"/>
</dbReference>